<dbReference type="EMBL" id="JAEFCI010007927">
    <property type="protein sequence ID" value="KAG5458779.1"/>
    <property type="molecule type" value="Genomic_DNA"/>
</dbReference>
<evidence type="ECO:0000256" key="4">
    <source>
        <dbReference type="ARBA" id="ARBA00023136"/>
    </source>
</evidence>
<gene>
    <name evidence="6" type="ORF">BJ554DRAFT_940</name>
</gene>
<organism evidence="6 7">
    <name type="scientific">Olpidium bornovanus</name>
    <dbReference type="NCBI Taxonomy" id="278681"/>
    <lineage>
        <taxon>Eukaryota</taxon>
        <taxon>Fungi</taxon>
        <taxon>Fungi incertae sedis</taxon>
        <taxon>Olpidiomycota</taxon>
        <taxon>Olpidiomycotina</taxon>
        <taxon>Olpidiomycetes</taxon>
        <taxon>Olpidiales</taxon>
        <taxon>Olpidiaceae</taxon>
        <taxon>Olpidium</taxon>
    </lineage>
</organism>
<dbReference type="InterPro" id="IPR002293">
    <property type="entry name" value="AA/rel_permease1"/>
</dbReference>
<evidence type="ECO:0000256" key="5">
    <source>
        <dbReference type="SAM" id="Phobius"/>
    </source>
</evidence>
<protein>
    <submittedName>
        <fullName evidence="6">High-affinity methionine permease</fullName>
    </submittedName>
</protein>
<keyword evidence="7" id="KW-1185">Reference proteome</keyword>
<dbReference type="Proteomes" id="UP000673691">
    <property type="component" value="Unassembled WGS sequence"/>
</dbReference>
<dbReference type="InterPro" id="IPR050598">
    <property type="entry name" value="AminoAcid_Transporter"/>
</dbReference>
<evidence type="ECO:0000256" key="2">
    <source>
        <dbReference type="ARBA" id="ARBA00022692"/>
    </source>
</evidence>
<evidence type="ECO:0000313" key="6">
    <source>
        <dbReference type="EMBL" id="KAG5458779.1"/>
    </source>
</evidence>
<dbReference type="PANTHER" id="PTHR11785">
    <property type="entry name" value="AMINO ACID TRANSPORTER"/>
    <property type="match status" value="1"/>
</dbReference>
<dbReference type="PIRSF" id="PIRSF006060">
    <property type="entry name" value="AA_transporter"/>
    <property type="match status" value="1"/>
</dbReference>
<sequence length="561" mass="60269">MPKDGGPAGECSCLNLEDHLGCCEKLQGGGGDAGDSRRTLGLVSFLIVNRMLGTGIFATPANILLQVGSVGMALILWITGALIAVAGLLGMGLYVEYGTGLPKSGGEKNYLEFVYRKPRLLATCVYASNALFLGWAGSNSVGKQSVSASGAAERFHFGSAILVRPSTRIAPSVFGEYVLFAAGLSRRPDDPQDPFIWKSRTTALACVTFAFLIHSLFPKSGMRLQNLLGGLKILILVFVVASGFAAMGGMLQVEPPNNYVGVFEGTSTSAYSYASALFMVIWSFIGYSNANYVLGEVKNPVRTMKRAGPLAVGIVSVLYLLANVAYFAAVSKEEMKSGGVVIAGRFFANVYGAVIGRRILPVFVALSAMGNVLAVMFAHGRINQELGKEGILPFSPFWASSWPLKTPFSGLFLHWAASVVMILGPPEGDAYTFILDVISYPVSIINAAIAAGLLLIRAGVLKYDWSPPFRCPVSVAGFFLCANIFLVVLPLVPPPGLKGDTSLPYYLYCVIGAGILLAGAAYWWLWTRLWPLLCGFAWERRQGQLADGTRIWEYVKVRAER</sequence>
<feature type="transmembrane region" description="Helical" evidence="5">
    <location>
        <begin position="472"/>
        <end position="493"/>
    </location>
</feature>
<feature type="transmembrane region" description="Helical" evidence="5">
    <location>
        <begin position="359"/>
        <end position="378"/>
    </location>
</feature>
<keyword evidence="3 5" id="KW-1133">Transmembrane helix</keyword>
<feature type="transmembrane region" description="Helical" evidence="5">
    <location>
        <begin position="229"/>
        <end position="251"/>
    </location>
</feature>
<feature type="transmembrane region" description="Helical" evidence="5">
    <location>
        <begin position="47"/>
        <end position="68"/>
    </location>
</feature>
<dbReference type="AlphaFoldDB" id="A0A8H7ZT79"/>
<proteinExistence type="predicted"/>
<keyword evidence="4 5" id="KW-0472">Membrane</keyword>
<comment type="subcellular location">
    <subcellularLocation>
        <location evidence="1">Membrane</location>
        <topology evidence="1">Multi-pass membrane protein</topology>
    </subcellularLocation>
</comment>
<dbReference type="GO" id="GO:0015179">
    <property type="term" value="F:L-amino acid transmembrane transporter activity"/>
    <property type="evidence" value="ECO:0007669"/>
    <property type="project" value="TreeGrafter"/>
</dbReference>
<dbReference type="Gene3D" id="1.20.1740.10">
    <property type="entry name" value="Amino acid/polyamine transporter I"/>
    <property type="match status" value="1"/>
</dbReference>
<feature type="transmembrane region" description="Helical" evidence="5">
    <location>
        <begin position="271"/>
        <end position="295"/>
    </location>
</feature>
<dbReference type="PANTHER" id="PTHR11785:SF498">
    <property type="entry name" value="HIGH-AFFINITY METHIONINE PERMEASE"/>
    <property type="match status" value="1"/>
</dbReference>
<name>A0A8H7ZT79_9FUNG</name>
<keyword evidence="2 5" id="KW-0812">Transmembrane</keyword>
<feature type="transmembrane region" description="Helical" evidence="5">
    <location>
        <begin position="505"/>
        <end position="525"/>
    </location>
</feature>
<evidence type="ECO:0000256" key="1">
    <source>
        <dbReference type="ARBA" id="ARBA00004141"/>
    </source>
</evidence>
<feature type="transmembrane region" description="Helical" evidence="5">
    <location>
        <begin position="74"/>
        <end position="97"/>
    </location>
</feature>
<feature type="transmembrane region" description="Helical" evidence="5">
    <location>
        <begin position="438"/>
        <end position="460"/>
    </location>
</feature>
<dbReference type="Pfam" id="PF13520">
    <property type="entry name" value="AA_permease_2"/>
    <property type="match status" value="1"/>
</dbReference>
<comment type="caution">
    <text evidence="6">The sequence shown here is derived from an EMBL/GenBank/DDBJ whole genome shotgun (WGS) entry which is preliminary data.</text>
</comment>
<accession>A0A8H7ZT79</accession>
<evidence type="ECO:0000313" key="7">
    <source>
        <dbReference type="Proteomes" id="UP000673691"/>
    </source>
</evidence>
<feature type="transmembrane region" description="Helical" evidence="5">
    <location>
        <begin position="408"/>
        <end position="426"/>
    </location>
</feature>
<evidence type="ECO:0000256" key="3">
    <source>
        <dbReference type="ARBA" id="ARBA00022989"/>
    </source>
</evidence>
<reference evidence="6 7" key="1">
    <citation type="journal article" name="Sci. Rep.">
        <title>Genome-scale phylogenetic analyses confirm Olpidium as the closest living zoosporic fungus to the non-flagellated, terrestrial fungi.</title>
        <authorList>
            <person name="Chang Y."/>
            <person name="Rochon D."/>
            <person name="Sekimoto S."/>
            <person name="Wang Y."/>
            <person name="Chovatia M."/>
            <person name="Sandor L."/>
            <person name="Salamov A."/>
            <person name="Grigoriev I.V."/>
            <person name="Stajich J.E."/>
            <person name="Spatafora J.W."/>
        </authorList>
    </citation>
    <scope>NUCLEOTIDE SEQUENCE [LARGE SCALE GENOMIC DNA]</scope>
    <source>
        <strain evidence="6">S191</strain>
    </source>
</reference>
<feature type="transmembrane region" description="Helical" evidence="5">
    <location>
        <begin position="307"/>
        <end position="329"/>
    </location>
</feature>
<dbReference type="GO" id="GO:0016020">
    <property type="term" value="C:membrane"/>
    <property type="evidence" value="ECO:0007669"/>
    <property type="project" value="UniProtKB-SubCell"/>
</dbReference>
<dbReference type="OrthoDB" id="5982228at2759"/>
<feature type="transmembrane region" description="Helical" evidence="5">
    <location>
        <begin position="195"/>
        <end position="217"/>
    </location>
</feature>